<evidence type="ECO:0000256" key="3">
    <source>
        <dbReference type="ARBA" id="ARBA00022801"/>
    </source>
</evidence>
<keyword evidence="2 5" id="KW-0645">Protease</keyword>
<feature type="active site" description="Charge relay system" evidence="5">
    <location>
        <position position="553"/>
    </location>
</feature>
<dbReference type="GO" id="GO:0004252">
    <property type="term" value="F:serine-type endopeptidase activity"/>
    <property type="evidence" value="ECO:0007669"/>
    <property type="project" value="UniProtKB-UniRule"/>
</dbReference>
<reference evidence="9 10" key="1">
    <citation type="journal article" date="2015" name="BMC Genomics">
        <title>Gene expression during zombie ant biting behavior reflects the complexity underlying fungal parasitic behavioral manipulation.</title>
        <authorList>
            <person name="de Bekker C."/>
            <person name="Ohm R.A."/>
            <person name="Loreto R.G."/>
            <person name="Sebastian A."/>
            <person name="Albert I."/>
            <person name="Merrow M."/>
            <person name="Brachmann A."/>
            <person name="Hughes D.P."/>
        </authorList>
    </citation>
    <scope>NUCLEOTIDE SEQUENCE [LARGE SCALE GENOMIC DNA]</scope>
    <source>
        <strain evidence="9 10">SC16a</strain>
    </source>
</reference>
<comment type="caution">
    <text evidence="9">The sequence shown here is derived from an EMBL/GenBank/DDBJ whole genome shotgun (WGS) entry which is preliminary data.</text>
</comment>
<keyword evidence="3 5" id="KW-0378">Hydrolase</keyword>
<evidence type="ECO:0000256" key="4">
    <source>
        <dbReference type="ARBA" id="ARBA00022825"/>
    </source>
</evidence>
<dbReference type="STRING" id="268505.A0A2A9PKT7"/>
<name>A0A2A9PKT7_OPHUN</name>
<evidence type="ECO:0000256" key="2">
    <source>
        <dbReference type="ARBA" id="ARBA00022670"/>
    </source>
</evidence>
<dbReference type="InterPro" id="IPR056002">
    <property type="entry name" value="DUF7580"/>
</dbReference>
<dbReference type="GO" id="GO:0006508">
    <property type="term" value="P:proteolysis"/>
    <property type="evidence" value="ECO:0007669"/>
    <property type="project" value="UniProtKB-KW"/>
</dbReference>
<evidence type="ECO:0000256" key="1">
    <source>
        <dbReference type="ARBA" id="ARBA00011073"/>
    </source>
</evidence>
<evidence type="ECO:0000256" key="6">
    <source>
        <dbReference type="SAM" id="MobiDB-lite"/>
    </source>
</evidence>
<protein>
    <submittedName>
        <fullName evidence="9">Uncharacterized protein</fullName>
    </submittedName>
</protein>
<dbReference type="Pfam" id="PF00082">
    <property type="entry name" value="Peptidase_S8"/>
    <property type="match status" value="1"/>
</dbReference>
<feature type="active site" description="Charge relay system" evidence="5">
    <location>
        <position position="747"/>
    </location>
</feature>
<gene>
    <name evidence="9" type="ORF">XA68_17164</name>
</gene>
<proteinExistence type="inferred from homology"/>
<accession>A0A2A9PKT7</accession>
<feature type="domain" description="DUF7580" evidence="8">
    <location>
        <begin position="151"/>
        <end position="474"/>
    </location>
</feature>
<dbReference type="PROSITE" id="PS51892">
    <property type="entry name" value="SUBTILASE"/>
    <property type="match status" value="1"/>
</dbReference>
<keyword evidence="4 5" id="KW-0720">Serine protease</keyword>
<dbReference type="OrthoDB" id="4927437at2759"/>
<dbReference type="PRINTS" id="PR00723">
    <property type="entry name" value="SUBTILISIN"/>
</dbReference>
<dbReference type="SUPFAM" id="SSF52743">
    <property type="entry name" value="Subtilisin-like"/>
    <property type="match status" value="1"/>
</dbReference>
<dbReference type="Gene3D" id="3.40.50.200">
    <property type="entry name" value="Peptidase S8/S53 domain"/>
    <property type="match status" value="1"/>
</dbReference>
<dbReference type="Pfam" id="PF24476">
    <property type="entry name" value="DUF7580"/>
    <property type="match status" value="1"/>
</dbReference>
<dbReference type="InterPro" id="IPR015500">
    <property type="entry name" value="Peptidase_S8_subtilisin-rel"/>
</dbReference>
<dbReference type="CDD" id="cd00306">
    <property type="entry name" value="Peptidases_S8_S53"/>
    <property type="match status" value="1"/>
</dbReference>
<keyword evidence="10" id="KW-1185">Reference proteome</keyword>
<dbReference type="InterPro" id="IPR000209">
    <property type="entry name" value="Peptidase_S8/S53_dom"/>
</dbReference>
<evidence type="ECO:0000259" key="8">
    <source>
        <dbReference type="Pfam" id="PF24476"/>
    </source>
</evidence>
<feature type="region of interest" description="Disordered" evidence="6">
    <location>
        <begin position="493"/>
        <end position="520"/>
    </location>
</feature>
<evidence type="ECO:0000313" key="9">
    <source>
        <dbReference type="EMBL" id="PFH61507.1"/>
    </source>
</evidence>
<comment type="similarity">
    <text evidence="1 5">Belongs to the peptidase S8 family.</text>
</comment>
<dbReference type="InterPro" id="IPR051048">
    <property type="entry name" value="Peptidase_S8/S53_subtilisin"/>
</dbReference>
<evidence type="ECO:0000256" key="5">
    <source>
        <dbReference type="PROSITE-ProRule" id="PRU01240"/>
    </source>
</evidence>
<feature type="domain" description="Peptidase S8/S53" evidence="7">
    <location>
        <begin position="547"/>
        <end position="766"/>
    </location>
</feature>
<organism evidence="9 10">
    <name type="scientific">Ophiocordyceps unilateralis</name>
    <name type="common">Zombie-ant fungus</name>
    <name type="synonym">Torrubia unilateralis</name>
    <dbReference type="NCBI Taxonomy" id="268505"/>
    <lineage>
        <taxon>Eukaryota</taxon>
        <taxon>Fungi</taxon>
        <taxon>Dikarya</taxon>
        <taxon>Ascomycota</taxon>
        <taxon>Pezizomycotina</taxon>
        <taxon>Sordariomycetes</taxon>
        <taxon>Hypocreomycetidae</taxon>
        <taxon>Hypocreales</taxon>
        <taxon>Ophiocordycipitaceae</taxon>
        <taxon>Ophiocordyceps</taxon>
    </lineage>
</organism>
<dbReference type="PANTHER" id="PTHR43399">
    <property type="entry name" value="SUBTILISIN-RELATED"/>
    <property type="match status" value="1"/>
</dbReference>
<reference evidence="9 10" key="2">
    <citation type="journal article" date="2017" name="Sci. Rep.">
        <title>Ant-infecting Ophiocordyceps genomes reveal a high diversity of potential behavioral manipulation genes and a possible major role for enterotoxins.</title>
        <authorList>
            <person name="de Bekker C."/>
            <person name="Ohm R.A."/>
            <person name="Evans H.C."/>
            <person name="Brachmann A."/>
            <person name="Hughes D.P."/>
        </authorList>
    </citation>
    <scope>NUCLEOTIDE SEQUENCE [LARGE SCALE GENOMIC DNA]</scope>
    <source>
        <strain evidence="9 10">SC16a</strain>
    </source>
</reference>
<dbReference type="AlphaFoldDB" id="A0A2A9PKT7"/>
<evidence type="ECO:0000313" key="10">
    <source>
        <dbReference type="Proteomes" id="UP000037136"/>
    </source>
</evidence>
<evidence type="ECO:0000259" key="7">
    <source>
        <dbReference type="Pfam" id="PF00082"/>
    </source>
</evidence>
<dbReference type="InterPro" id="IPR036852">
    <property type="entry name" value="Peptidase_S8/S53_dom_sf"/>
</dbReference>
<sequence>MLGYELFFAHNHLANIVPEQDQLLRKVPKLVLDVEKICSPTSPKGKCPCLREIARGEPESEEYKLAEDQIRKGISAIINGYGMPLKQAIDHIYRFNQYCDNEKPSVEKPTSNPKSMPVEHPNEMKFSVYDILHRYTYCTYSLKEATGELVEKRHLARLLLQPEPKLDREDYIPFEMLISSAPFMSETAFGCWQEIQLLIPRNKKTSKKPRKRVRFADCDEDTEDSPAQGNLEEIKTEEFCQLIHLDAKACLCLTVQGDKLQRFLDSKPPKYSIDPTPSISLATVLRTHQLSRKMKGALAYILAKSVWQFYDSDWMKTRWTSETIHFMRYCSQGVFASKPYFAVRFGEDSDALEATSTYGEIHRYPRVCALGIMLVEIGHGSLLSQSGEGNESQSPQRRINDCWTRAQKISDEEQPWPDFDFAKYRTAVKNCLNPSIFDEAPFRPRDSNQEIADGRQKRRKVLYEQVVFPLEELVQGTGWKEQLHEIGPLRERLASPKPAPVPVQTQHGVRRAEERHQRGSQQWLKNIDAINAELKPTLAATIPRSRIRIAILDTGYDADATFCQPPARRNRLIKWKDFVDDATLPVDDQGHGTAMLSLAMRVAPAADFCVARVAKNYEELGNASDLVTEAIEWAQSECEADIISMSFGYTDDQQSISNAIHHAVSARNDSILFFAAAANTGANERELFPARHECVISIRGTNKNGHFLDFNPPRNPREGAAFGTLGLQVPCAPLSPESEYVYQTGTSIAAAIAAGIAGMLLGYVTDQTSKSDYQSVRRQLKRRVGMLAMFERIAKPSFNGGGYLYVAPWDLRGITDEKRWAMFQDTASRVS</sequence>
<dbReference type="Proteomes" id="UP000037136">
    <property type="component" value="Unassembled WGS sequence"/>
</dbReference>
<dbReference type="EMBL" id="LAZP02000068">
    <property type="protein sequence ID" value="PFH61507.1"/>
    <property type="molecule type" value="Genomic_DNA"/>
</dbReference>
<feature type="active site" description="Charge relay system" evidence="5">
    <location>
        <position position="591"/>
    </location>
</feature>
<dbReference type="PANTHER" id="PTHR43399:SF4">
    <property type="entry name" value="CELL WALL-ASSOCIATED PROTEASE"/>
    <property type="match status" value="1"/>
</dbReference>